<name>A0A840I0J2_9PROT</name>
<feature type="chain" id="PRO_5032797034" evidence="2">
    <location>
        <begin position="24"/>
        <end position="194"/>
    </location>
</feature>
<dbReference type="Gene3D" id="1.20.1260.10">
    <property type="match status" value="1"/>
</dbReference>
<organism evidence="4 5">
    <name type="scientific">Parvularcula dongshanensis</name>
    <dbReference type="NCBI Taxonomy" id="1173995"/>
    <lineage>
        <taxon>Bacteria</taxon>
        <taxon>Pseudomonadati</taxon>
        <taxon>Pseudomonadota</taxon>
        <taxon>Alphaproteobacteria</taxon>
        <taxon>Parvularculales</taxon>
        <taxon>Parvularculaceae</taxon>
        <taxon>Parvularcula</taxon>
    </lineage>
</organism>
<dbReference type="EMBL" id="JACHOB010000001">
    <property type="protein sequence ID" value="MBB4657793.1"/>
    <property type="molecule type" value="Genomic_DNA"/>
</dbReference>
<dbReference type="Proteomes" id="UP000563524">
    <property type="component" value="Unassembled WGS sequence"/>
</dbReference>
<comment type="caution">
    <text evidence="4">The sequence shown here is derived from an EMBL/GenBank/DDBJ whole genome shotgun (WGS) entry which is preliminary data.</text>
</comment>
<dbReference type="AlphaFoldDB" id="A0A840I0J2"/>
<dbReference type="InterPro" id="IPR012347">
    <property type="entry name" value="Ferritin-like"/>
</dbReference>
<proteinExistence type="predicted"/>
<protein>
    <submittedName>
        <fullName evidence="4">Putative membrane protein</fullName>
    </submittedName>
</protein>
<feature type="domain" description="DUF4142" evidence="3">
    <location>
        <begin position="57"/>
        <end position="186"/>
    </location>
</feature>
<evidence type="ECO:0000313" key="4">
    <source>
        <dbReference type="EMBL" id="MBB4657793.1"/>
    </source>
</evidence>
<feature type="region of interest" description="Disordered" evidence="1">
    <location>
        <begin position="25"/>
        <end position="48"/>
    </location>
</feature>
<accession>A0A840I0J2</accession>
<feature type="signal peptide" evidence="2">
    <location>
        <begin position="1"/>
        <end position="23"/>
    </location>
</feature>
<dbReference type="InterPro" id="IPR025419">
    <property type="entry name" value="DUF4142"/>
</dbReference>
<evidence type="ECO:0000313" key="5">
    <source>
        <dbReference type="Proteomes" id="UP000563524"/>
    </source>
</evidence>
<evidence type="ECO:0000259" key="3">
    <source>
        <dbReference type="Pfam" id="PF13628"/>
    </source>
</evidence>
<keyword evidence="2" id="KW-0732">Signal</keyword>
<dbReference type="RefSeq" id="WP_183815170.1">
    <property type="nucleotide sequence ID" value="NZ_JACHOB010000001.1"/>
</dbReference>
<dbReference type="PANTHER" id="PTHR38593:SF1">
    <property type="entry name" value="BLR2558 PROTEIN"/>
    <property type="match status" value="1"/>
</dbReference>
<gene>
    <name evidence="4" type="ORF">GGQ59_000293</name>
</gene>
<keyword evidence="5" id="KW-1185">Reference proteome</keyword>
<feature type="compositionally biased region" description="Polar residues" evidence="1">
    <location>
        <begin position="34"/>
        <end position="48"/>
    </location>
</feature>
<evidence type="ECO:0000256" key="2">
    <source>
        <dbReference type="SAM" id="SignalP"/>
    </source>
</evidence>
<dbReference type="PANTHER" id="PTHR38593">
    <property type="entry name" value="BLR2558 PROTEIN"/>
    <property type="match status" value="1"/>
</dbReference>
<reference evidence="4 5" key="1">
    <citation type="submission" date="2020-08" db="EMBL/GenBank/DDBJ databases">
        <title>Genomic Encyclopedia of Type Strains, Phase IV (KMG-IV): sequencing the most valuable type-strain genomes for metagenomic binning, comparative biology and taxonomic classification.</title>
        <authorList>
            <person name="Goeker M."/>
        </authorList>
    </citation>
    <scope>NUCLEOTIDE SEQUENCE [LARGE SCALE GENOMIC DNA]</scope>
    <source>
        <strain evidence="4 5">DSM 102850</strain>
    </source>
</reference>
<evidence type="ECO:0000256" key="1">
    <source>
        <dbReference type="SAM" id="MobiDB-lite"/>
    </source>
</evidence>
<sequence>MKRTTMGFALLAAGSLTAAPALAQQEMSDHGSMHSETTAMSPSMKSKSADTASMDMDAMFTKAAAQSGQFEIQSSQLALDKSDNQDIQQYAQQMITDHQKLSKQLKSAASMTPPMDAGPANDLILASLEGMEGSEFDQAYIENQVHGHAMTVAFFEAMAENGDGELADLAEQALPTLRDHLDHARGIASGMNLM</sequence>
<dbReference type="Pfam" id="PF13628">
    <property type="entry name" value="DUF4142"/>
    <property type="match status" value="1"/>
</dbReference>